<keyword evidence="7" id="KW-1185">Reference proteome</keyword>
<dbReference type="Pfam" id="PF04172">
    <property type="entry name" value="LrgB"/>
    <property type="match status" value="1"/>
</dbReference>
<feature type="transmembrane region" description="Helical" evidence="5">
    <location>
        <begin position="147"/>
        <end position="168"/>
    </location>
</feature>
<evidence type="ECO:0000256" key="5">
    <source>
        <dbReference type="SAM" id="Phobius"/>
    </source>
</evidence>
<dbReference type="InterPro" id="IPR007300">
    <property type="entry name" value="CidB/LrgB"/>
</dbReference>
<gene>
    <name evidence="6" type="ORF">EXY25_10695</name>
</gene>
<keyword evidence="4 5" id="KW-0472">Membrane</keyword>
<keyword evidence="3 5" id="KW-1133">Transmembrane helix</keyword>
<feature type="transmembrane region" description="Helical" evidence="5">
    <location>
        <begin position="61"/>
        <end position="80"/>
    </location>
</feature>
<feature type="transmembrane region" description="Helical" evidence="5">
    <location>
        <begin position="203"/>
        <end position="229"/>
    </location>
</feature>
<dbReference type="RefSeq" id="WP_130566762.1">
    <property type="nucleotide sequence ID" value="NZ_SHLY01000003.1"/>
</dbReference>
<dbReference type="PANTHER" id="PTHR30249">
    <property type="entry name" value="PUTATIVE SEROTONIN TRANSPORTER"/>
    <property type="match status" value="1"/>
</dbReference>
<feature type="transmembrane region" description="Helical" evidence="5">
    <location>
        <begin position="36"/>
        <end position="55"/>
    </location>
</feature>
<proteinExistence type="predicted"/>
<evidence type="ECO:0000313" key="6">
    <source>
        <dbReference type="EMBL" id="TAA45818.1"/>
    </source>
</evidence>
<organism evidence="6 7">
    <name type="scientific">Corallincola spongiicola</name>
    <dbReference type="NCBI Taxonomy" id="2520508"/>
    <lineage>
        <taxon>Bacteria</taxon>
        <taxon>Pseudomonadati</taxon>
        <taxon>Pseudomonadota</taxon>
        <taxon>Gammaproteobacteria</taxon>
        <taxon>Alteromonadales</taxon>
        <taxon>Psychromonadaceae</taxon>
        <taxon>Corallincola</taxon>
    </lineage>
</organism>
<comment type="subcellular location">
    <subcellularLocation>
        <location evidence="1">Membrane</location>
        <topology evidence="1">Multi-pass membrane protein</topology>
    </subcellularLocation>
</comment>
<protein>
    <submittedName>
        <fullName evidence="6">LrgB family protein</fullName>
    </submittedName>
</protein>
<reference evidence="7" key="1">
    <citation type="submission" date="2019-02" db="EMBL/GenBank/DDBJ databases">
        <title>Draft genome sequence of Muricauda sp. 176CP4-71.</title>
        <authorList>
            <person name="Park J.-S."/>
        </authorList>
    </citation>
    <scope>NUCLEOTIDE SEQUENCE [LARGE SCALE GENOMIC DNA]</scope>
    <source>
        <strain evidence="7">176GS2-150</strain>
    </source>
</reference>
<dbReference type="EMBL" id="SHLY01000003">
    <property type="protein sequence ID" value="TAA45818.1"/>
    <property type="molecule type" value="Genomic_DNA"/>
</dbReference>
<accession>A0ABY1WP08</accession>
<keyword evidence="2 5" id="KW-0812">Transmembrane</keyword>
<evidence type="ECO:0000256" key="4">
    <source>
        <dbReference type="ARBA" id="ARBA00023136"/>
    </source>
</evidence>
<dbReference type="PANTHER" id="PTHR30249:SF0">
    <property type="entry name" value="PLASTIDAL GLYCOLATE_GLYCERATE TRANSLOCATOR 1, CHLOROPLASTIC"/>
    <property type="match status" value="1"/>
</dbReference>
<feature type="transmembrane region" description="Helical" evidence="5">
    <location>
        <begin position="6"/>
        <end position="24"/>
    </location>
</feature>
<dbReference type="Proteomes" id="UP000292544">
    <property type="component" value="Unassembled WGS sequence"/>
</dbReference>
<evidence type="ECO:0000313" key="7">
    <source>
        <dbReference type="Proteomes" id="UP000292544"/>
    </source>
</evidence>
<name>A0ABY1WP08_9GAMM</name>
<feature type="transmembrane region" description="Helical" evidence="5">
    <location>
        <begin position="92"/>
        <end position="115"/>
    </location>
</feature>
<evidence type="ECO:0000256" key="2">
    <source>
        <dbReference type="ARBA" id="ARBA00022692"/>
    </source>
</evidence>
<evidence type="ECO:0000256" key="3">
    <source>
        <dbReference type="ARBA" id="ARBA00022989"/>
    </source>
</evidence>
<sequence length="233" mass="24547">MSDLMMPLFYFVLTIMVYLAAVHLQRRIEHPLLNPVLITLLVLVCLLLGLGIPYVDYQAGGHWLSDLLAPSVVALGVPLYKQIKQIKRELPGVLLVVALATIFALTSTVVLAILVGAEAEIAISLAPKSVTTPIAVMIVEQMQGEPSLGALAVIVTGLLGAIAGIPLLNLMGIREPKSRGIAMGTACHALGTARIVQEGGEQGAYSALALVLSATISAILAPILVPLILQWII</sequence>
<comment type="caution">
    <text evidence="6">The sequence shown here is derived from an EMBL/GenBank/DDBJ whole genome shotgun (WGS) entry which is preliminary data.</text>
</comment>
<evidence type="ECO:0000256" key="1">
    <source>
        <dbReference type="ARBA" id="ARBA00004141"/>
    </source>
</evidence>